<organism evidence="2">
    <name type="scientific">Anthurium amnicola</name>
    <dbReference type="NCBI Taxonomy" id="1678845"/>
    <lineage>
        <taxon>Eukaryota</taxon>
        <taxon>Viridiplantae</taxon>
        <taxon>Streptophyta</taxon>
        <taxon>Embryophyta</taxon>
        <taxon>Tracheophyta</taxon>
        <taxon>Spermatophyta</taxon>
        <taxon>Magnoliopsida</taxon>
        <taxon>Liliopsida</taxon>
        <taxon>Araceae</taxon>
        <taxon>Pothoideae</taxon>
        <taxon>Potheae</taxon>
        <taxon>Anthurium</taxon>
    </lineage>
</organism>
<feature type="non-terminal residue" evidence="2">
    <location>
        <position position="1"/>
    </location>
</feature>
<gene>
    <name evidence="2" type="primary">Hspb8</name>
    <name evidence="2" type="ORF">g.87929</name>
</gene>
<reference evidence="2" key="1">
    <citation type="submission" date="2015-07" db="EMBL/GenBank/DDBJ databases">
        <title>Transcriptome Assembly of Anthurium amnicola.</title>
        <authorList>
            <person name="Suzuki J."/>
        </authorList>
    </citation>
    <scope>NUCLEOTIDE SEQUENCE</scope>
</reference>
<dbReference type="PANTHER" id="PTHR36381">
    <property type="entry name" value="ETHYLENE-REGULATED TRANSCRIPT 2 (ERT2)"/>
    <property type="match status" value="1"/>
</dbReference>
<keyword evidence="2" id="KW-0346">Stress response</keyword>
<feature type="region of interest" description="Disordered" evidence="1">
    <location>
        <begin position="121"/>
        <end position="145"/>
    </location>
</feature>
<accession>A0A1D1Y866</accession>
<feature type="non-terminal residue" evidence="2">
    <location>
        <position position="145"/>
    </location>
</feature>
<dbReference type="AlphaFoldDB" id="A0A1D1Y866"/>
<protein>
    <submittedName>
        <fullName evidence="2">Heat shock protein beta-8</fullName>
    </submittedName>
</protein>
<feature type="region of interest" description="Disordered" evidence="1">
    <location>
        <begin position="38"/>
        <end position="74"/>
    </location>
</feature>
<name>A0A1D1Y866_9ARAE</name>
<proteinExistence type="predicted"/>
<dbReference type="PANTHER" id="PTHR36381:SF1">
    <property type="entry name" value="ETHYLENE-REGULATED TRANSCRIPT 2 (ERT2)"/>
    <property type="match status" value="1"/>
</dbReference>
<dbReference type="EMBL" id="GDJX01017122">
    <property type="protein sequence ID" value="JAT50814.1"/>
    <property type="molecule type" value="Transcribed_RNA"/>
</dbReference>
<evidence type="ECO:0000313" key="2">
    <source>
        <dbReference type="EMBL" id="JAT50814.1"/>
    </source>
</evidence>
<feature type="compositionally biased region" description="Pro residues" evidence="1">
    <location>
        <begin position="136"/>
        <end position="145"/>
    </location>
</feature>
<evidence type="ECO:0000256" key="1">
    <source>
        <dbReference type="SAM" id="MobiDB-lite"/>
    </source>
</evidence>
<feature type="compositionally biased region" description="Basic residues" evidence="1">
    <location>
        <begin position="121"/>
        <end position="133"/>
    </location>
</feature>
<sequence>FRRQRENSVLRRKEIRNSRGGKQQIVSFPRALPVRLRRVTHRGRPLNLRRSPHSHGGSGYRSAPDADAMPSPWKKASLGRVPSLLVSSLRSKAKKGVGESPLVLQAGFPTSVADLVVKNRSRLRKPPRWMRHPRPGDAPAPAPAP</sequence>